<proteinExistence type="predicted"/>
<feature type="region of interest" description="Disordered" evidence="1">
    <location>
        <begin position="131"/>
        <end position="241"/>
    </location>
</feature>
<feature type="compositionally biased region" description="Low complexity" evidence="1">
    <location>
        <begin position="89"/>
        <end position="108"/>
    </location>
</feature>
<sequence length="270" mass="27950">MTRQEYEDSLRDSGLPENEIRIAMGPKPTKIIGRPAKEVRAQSGVVKSVEAPAAPPKNPRGRKRATGTPADNGAAPAKKRRANAKGKGKAIVPAASLPTPSLSPPFASGMSPASAIDVDDDNYVAPGSTRAAAIDLDSDDDTPLFAPRSPSIDELEMALMEEQASALPKSPTLSSMSPAAEASTTDDAPPSPTLSQLEAALLEEESALAEAATEAPDSLTSSGADDVVDSHDDAPAVAPESPSIAELEEALLEELFLEAVEFVSDEEGDV</sequence>
<reference evidence="2 3" key="1">
    <citation type="submission" date="2023-10" db="EMBL/GenBank/DDBJ databases">
        <title>Draft genome sequence of Xylaria bambusicola isolate GMP-LS, the root and basal stem rot pathogen of sugarcane in Indonesia.</title>
        <authorList>
            <person name="Selvaraj P."/>
            <person name="Muralishankar V."/>
            <person name="Muruganantham S."/>
            <person name="Sp S."/>
            <person name="Haryani S."/>
            <person name="Lau K.J.X."/>
            <person name="Naqvi N.I."/>
        </authorList>
    </citation>
    <scope>NUCLEOTIDE SEQUENCE [LARGE SCALE GENOMIC DNA]</scope>
    <source>
        <strain evidence="2">GMP-LS</strain>
    </source>
</reference>
<organism evidence="2 3">
    <name type="scientific">Xylaria bambusicola</name>
    <dbReference type="NCBI Taxonomy" id="326684"/>
    <lineage>
        <taxon>Eukaryota</taxon>
        <taxon>Fungi</taxon>
        <taxon>Dikarya</taxon>
        <taxon>Ascomycota</taxon>
        <taxon>Pezizomycotina</taxon>
        <taxon>Sordariomycetes</taxon>
        <taxon>Xylariomycetidae</taxon>
        <taxon>Xylariales</taxon>
        <taxon>Xylariaceae</taxon>
        <taxon>Xylaria</taxon>
    </lineage>
</organism>
<comment type="caution">
    <text evidence="2">The sequence shown here is derived from an EMBL/GenBank/DDBJ whole genome shotgun (WGS) entry which is preliminary data.</text>
</comment>
<dbReference type="EMBL" id="JAWHQM010000071">
    <property type="protein sequence ID" value="KAK5636500.1"/>
    <property type="molecule type" value="Genomic_DNA"/>
</dbReference>
<protein>
    <submittedName>
        <fullName evidence="2">Uncharacterized protein</fullName>
    </submittedName>
</protein>
<gene>
    <name evidence="2" type="ORF">RRF57_012212</name>
</gene>
<keyword evidence="3" id="KW-1185">Reference proteome</keyword>
<feature type="compositionally biased region" description="Basic residues" evidence="1">
    <location>
        <begin position="77"/>
        <end position="88"/>
    </location>
</feature>
<dbReference type="AlphaFoldDB" id="A0AAN7Z4C2"/>
<evidence type="ECO:0000256" key="1">
    <source>
        <dbReference type="SAM" id="MobiDB-lite"/>
    </source>
</evidence>
<evidence type="ECO:0000313" key="2">
    <source>
        <dbReference type="EMBL" id="KAK5636500.1"/>
    </source>
</evidence>
<dbReference type="Proteomes" id="UP001305414">
    <property type="component" value="Unassembled WGS sequence"/>
</dbReference>
<name>A0AAN7Z4C2_9PEZI</name>
<feature type="region of interest" description="Disordered" evidence="1">
    <location>
        <begin position="1"/>
        <end position="108"/>
    </location>
</feature>
<evidence type="ECO:0000313" key="3">
    <source>
        <dbReference type="Proteomes" id="UP001305414"/>
    </source>
</evidence>
<accession>A0AAN7Z4C2</accession>
<feature type="compositionally biased region" description="Basic and acidic residues" evidence="1">
    <location>
        <begin position="1"/>
        <end position="11"/>
    </location>
</feature>
<feature type="compositionally biased region" description="Polar residues" evidence="1">
    <location>
        <begin position="171"/>
        <end position="186"/>
    </location>
</feature>